<sequence>LSLSLPHVSSSSLSYLPFSETSSLIFLNKNKQTDGLNQNATSHADLFPSNYDNLISGDFYSLPAGVCSEFDSNSTVNVNAVLIPIAITNVNSNADICGVTNANASTKMNVVAPMNLASTDMNVYDTINSNITTNAIFWMSSSPDNFSV</sequence>
<gene>
    <name evidence="1" type="ORF">ACOLOM_LOCUS684</name>
</gene>
<feature type="non-terminal residue" evidence="1">
    <location>
        <position position="1"/>
    </location>
</feature>
<keyword evidence="2" id="KW-1185">Reference proteome</keyword>
<dbReference type="EMBL" id="CAJVPT010000742">
    <property type="protein sequence ID" value="CAG8449370.1"/>
    <property type="molecule type" value="Genomic_DNA"/>
</dbReference>
<dbReference type="Proteomes" id="UP000789525">
    <property type="component" value="Unassembled WGS sequence"/>
</dbReference>
<comment type="caution">
    <text evidence="1">The sequence shown here is derived from an EMBL/GenBank/DDBJ whole genome shotgun (WGS) entry which is preliminary data.</text>
</comment>
<evidence type="ECO:0000313" key="2">
    <source>
        <dbReference type="Proteomes" id="UP000789525"/>
    </source>
</evidence>
<proteinExistence type="predicted"/>
<reference evidence="1" key="1">
    <citation type="submission" date="2021-06" db="EMBL/GenBank/DDBJ databases">
        <authorList>
            <person name="Kallberg Y."/>
            <person name="Tangrot J."/>
            <person name="Rosling A."/>
        </authorList>
    </citation>
    <scope>NUCLEOTIDE SEQUENCE</scope>
    <source>
        <strain evidence="1">CL356</strain>
    </source>
</reference>
<evidence type="ECO:0000313" key="1">
    <source>
        <dbReference type="EMBL" id="CAG8449370.1"/>
    </source>
</evidence>
<protein>
    <submittedName>
        <fullName evidence="1">5677_t:CDS:1</fullName>
    </submittedName>
</protein>
<name>A0ACA9K350_9GLOM</name>
<organism evidence="1 2">
    <name type="scientific">Acaulospora colombiana</name>
    <dbReference type="NCBI Taxonomy" id="27376"/>
    <lineage>
        <taxon>Eukaryota</taxon>
        <taxon>Fungi</taxon>
        <taxon>Fungi incertae sedis</taxon>
        <taxon>Mucoromycota</taxon>
        <taxon>Glomeromycotina</taxon>
        <taxon>Glomeromycetes</taxon>
        <taxon>Diversisporales</taxon>
        <taxon>Acaulosporaceae</taxon>
        <taxon>Acaulospora</taxon>
    </lineage>
</organism>
<accession>A0ACA9K350</accession>